<keyword evidence="3" id="KW-1185">Reference proteome</keyword>
<keyword evidence="1" id="KW-0812">Transmembrane</keyword>
<gene>
    <name evidence="2" type="ORF">Dpo_15c00790</name>
</gene>
<feature type="transmembrane region" description="Helical" evidence="1">
    <location>
        <begin position="21"/>
        <end position="42"/>
    </location>
</feature>
<organism evidence="2 3">
    <name type="scientific">Desulfotignum phosphitoxidans DSM 13687</name>
    <dbReference type="NCBI Taxonomy" id="1286635"/>
    <lineage>
        <taxon>Bacteria</taxon>
        <taxon>Pseudomonadati</taxon>
        <taxon>Thermodesulfobacteriota</taxon>
        <taxon>Desulfobacteria</taxon>
        <taxon>Desulfobacterales</taxon>
        <taxon>Desulfobacteraceae</taxon>
        <taxon>Desulfotignum</taxon>
    </lineage>
</organism>
<evidence type="ECO:0000256" key="1">
    <source>
        <dbReference type="SAM" id="Phobius"/>
    </source>
</evidence>
<reference evidence="2 3" key="1">
    <citation type="journal article" date="2013" name="Genome Announc.">
        <title>Draft Genome Sequence of Desulfotignum phosphitoxidans DSM 13687 Strain FiPS-3.</title>
        <authorList>
            <person name="Poehlein A."/>
            <person name="Daniel R."/>
            <person name="Simeonova D.D."/>
        </authorList>
    </citation>
    <scope>NUCLEOTIDE SEQUENCE [LARGE SCALE GENOMIC DNA]</scope>
    <source>
        <strain evidence="2 3">DSM 13687</strain>
    </source>
</reference>
<sequence length="151" mass="17169">MKKNLSAYLFDKYKPAVKNTFLIFLAGIVWAGVGIMLLSLAFSWLSPESVTYRYLYAGAGVLLALLVHHFGFLKIVDKNLKRIHHMNGVRCLFAFIPWKSYLMIAVMVIMGGLLRHSMIPKKELAILYIGIGLALILSSVRYIRVFYERGL</sequence>
<keyword evidence="1" id="KW-1133">Transmembrane helix</keyword>
<protein>
    <submittedName>
        <fullName evidence="2">Uncharacterized protein</fullName>
    </submittedName>
</protein>
<keyword evidence="1" id="KW-0472">Membrane</keyword>
<name>S0FQY1_9BACT</name>
<comment type="caution">
    <text evidence="2">The sequence shown here is derived from an EMBL/GenBank/DDBJ whole genome shotgun (WGS) entry which is preliminary data.</text>
</comment>
<dbReference type="Proteomes" id="UP000014216">
    <property type="component" value="Unassembled WGS sequence"/>
</dbReference>
<feature type="transmembrane region" description="Helical" evidence="1">
    <location>
        <begin position="88"/>
        <end position="113"/>
    </location>
</feature>
<feature type="transmembrane region" description="Helical" evidence="1">
    <location>
        <begin position="54"/>
        <end position="76"/>
    </location>
</feature>
<evidence type="ECO:0000313" key="3">
    <source>
        <dbReference type="Proteomes" id="UP000014216"/>
    </source>
</evidence>
<dbReference type="AlphaFoldDB" id="S0FQY1"/>
<proteinExistence type="predicted"/>
<feature type="transmembrane region" description="Helical" evidence="1">
    <location>
        <begin position="125"/>
        <end position="143"/>
    </location>
</feature>
<accession>S0FQY1</accession>
<evidence type="ECO:0000313" key="2">
    <source>
        <dbReference type="EMBL" id="EMS77503.1"/>
    </source>
</evidence>
<dbReference type="EMBL" id="APJX01000015">
    <property type="protein sequence ID" value="EMS77503.1"/>
    <property type="molecule type" value="Genomic_DNA"/>
</dbReference>